<organism evidence="2 3">
    <name type="scientific">Paenibacillus woosongensis</name>
    <dbReference type="NCBI Taxonomy" id="307580"/>
    <lineage>
        <taxon>Bacteria</taxon>
        <taxon>Bacillati</taxon>
        <taxon>Bacillota</taxon>
        <taxon>Bacilli</taxon>
        <taxon>Bacillales</taxon>
        <taxon>Paenibacillaceae</taxon>
        <taxon>Paenibacillus</taxon>
    </lineage>
</organism>
<evidence type="ECO:0000259" key="1">
    <source>
        <dbReference type="PROSITE" id="PS51186"/>
    </source>
</evidence>
<sequence length="420" mass="47898">MSNMEIRPIQSRAELEEVYNLLETCFPISKSYFQSRLDHYTAYRFDTTWVAVVDGVIASTVQIFPYICRVENVTLKVAGIGSVATKPEYRGQGLGLQILQKLTEWMAQEGYDLSLLFASIHPFYEKLGWSIVPETEYRLPSEQFSSRISLGSPDSDTAVHSPYWVKPLELSGDLKQVAAIYEQTNQERTLSRVRDSVYWQDVRQSAEWLEGTWSAALLDGAVAAYGRLGRRNPWDNEAITLEELCYLPGHESAILPILSHLAAQHPDIKTWKFRLPPDHALLPLLKEWDAEQTASDLMMWKMIRLTETLQIMKPVLERRLREESVGSFRLALRCAEQSALLIYEEEHLAIVANYDSGKAATLEFQQPGLVTMLLHGYNSDITVDYCPVVQLEPGAHPPVNELLQVMFPFQNSVFYLTDKF</sequence>
<dbReference type="InterPro" id="IPR051554">
    <property type="entry name" value="Acetyltransferase_Eis"/>
</dbReference>
<dbReference type="Pfam" id="PF13527">
    <property type="entry name" value="Acetyltransf_9"/>
    <property type="match status" value="1"/>
</dbReference>
<reference evidence="2 3" key="1">
    <citation type="submission" date="2019-11" db="EMBL/GenBank/DDBJ databases">
        <title>Draft genome sequences of five Paenibacillus species of dairy origin.</title>
        <authorList>
            <person name="Olajide A.M."/>
            <person name="Chen S."/>
            <person name="Lapointe G."/>
        </authorList>
    </citation>
    <scope>NUCLEOTIDE SEQUENCE [LARGE SCALE GENOMIC DNA]</scope>
    <source>
        <strain evidence="2 3">12CR55</strain>
    </source>
</reference>
<name>A0A7X3CPC6_9BACL</name>
<dbReference type="AlphaFoldDB" id="A0A7X3CPC6"/>
<dbReference type="PROSITE" id="PS51186">
    <property type="entry name" value="GNAT"/>
    <property type="match status" value="1"/>
</dbReference>
<dbReference type="InterPro" id="IPR016181">
    <property type="entry name" value="Acyl_CoA_acyltransferase"/>
</dbReference>
<keyword evidence="2" id="KW-0808">Transferase</keyword>
<dbReference type="Proteomes" id="UP000447876">
    <property type="component" value="Unassembled WGS sequence"/>
</dbReference>
<feature type="domain" description="N-acetyltransferase" evidence="1">
    <location>
        <begin position="4"/>
        <end position="151"/>
    </location>
</feature>
<dbReference type="OrthoDB" id="9804948at2"/>
<comment type="caution">
    <text evidence="2">The sequence shown here is derived from an EMBL/GenBank/DDBJ whole genome shotgun (WGS) entry which is preliminary data.</text>
</comment>
<evidence type="ECO:0000313" key="3">
    <source>
        <dbReference type="Proteomes" id="UP000447876"/>
    </source>
</evidence>
<dbReference type="SUPFAM" id="SSF55729">
    <property type="entry name" value="Acyl-CoA N-acyltransferases (Nat)"/>
    <property type="match status" value="1"/>
</dbReference>
<dbReference type="Gene3D" id="3.40.630.30">
    <property type="match status" value="2"/>
</dbReference>
<protein>
    <submittedName>
        <fullName evidence="2">GNAT family N-acetyltransferase</fullName>
    </submittedName>
</protein>
<gene>
    <name evidence="2" type="ORF">GNP95_13785</name>
</gene>
<proteinExistence type="predicted"/>
<dbReference type="InterPro" id="IPR000182">
    <property type="entry name" value="GNAT_dom"/>
</dbReference>
<dbReference type="PANTHER" id="PTHR37817:SF1">
    <property type="entry name" value="N-ACETYLTRANSFERASE EIS"/>
    <property type="match status" value="1"/>
</dbReference>
<dbReference type="PANTHER" id="PTHR37817">
    <property type="entry name" value="N-ACETYLTRANSFERASE EIS"/>
    <property type="match status" value="1"/>
</dbReference>
<dbReference type="CDD" id="cd04301">
    <property type="entry name" value="NAT_SF"/>
    <property type="match status" value="1"/>
</dbReference>
<dbReference type="GO" id="GO:0034069">
    <property type="term" value="F:aminoglycoside N-acetyltransferase activity"/>
    <property type="evidence" value="ECO:0007669"/>
    <property type="project" value="TreeGrafter"/>
</dbReference>
<dbReference type="RefSeq" id="WP_155611461.1">
    <property type="nucleotide sequence ID" value="NZ_WNZW01000004.1"/>
</dbReference>
<dbReference type="GO" id="GO:0030649">
    <property type="term" value="P:aminoglycoside antibiotic catabolic process"/>
    <property type="evidence" value="ECO:0007669"/>
    <property type="project" value="TreeGrafter"/>
</dbReference>
<accession>A0A7X3CPC6</accession>
<evidence type="ECO:0000313" key="2">
    <source>
        <dbReference type="EMBL" id="MUG46062.1"/>
    </source>
</evidence>
<dbReference type="EMBL" id="WNZW01000004">
    <property type="protein sequence ID" value="MUG46062.1"/>
    <property type="molecule type" value="Genomic_DNA"/>
</dbReference>